<keyword evidence="2" id="KW-1185">Reference proteome</keyword>
<evidence type="ECO:0000313" key="1">
    <source>
        <dbReference type="EMBL" id="EES89883.1"/>
    </source>
</evidence>
<dbReference type="EMBL" id="CM000776">
    <property type="protein sequence ID" value="EES89883.1"/>
    <property type="molecule type" value="Genomic_DNA"/>
</dbReference>
<sequence>MESYPKAARTFLFKKQPLATPKLEILAKRDKNNF</sequence>
<dbReference type="STRING" id="537970.HCAN_1172"/>
<proteinExistence type="predicted"/>
<organism evidence="1 2">
    <name type="scientific">Helicobacter canadensis MIT 98-5491</name>
    <dbReference type="NCBI Taxonomy" id="537970"/>
    <lineage>
        <taxon>Bacteria</taxon>
        <taxon>Pseudomonadati</taxon>
        <taxon>Campylobacterota</taxon>
        <taxon>Epsilonproteobacteria</taxon>
        <taxon>Campylobacterales</taxon>
        <taxon>Helicobacteraceae</taxon>
        <taxon>Helicobacter</taxon>
    </lineage>
</organism>
<dbReference type="Proteomes" id="UP000007032">
    <property type="component" value="Chromosome"/>
</dbReference>
<evidence type="ECO:0000313" key="2">
    <source>
        <dbReference type="Proteomes" id="UP000007032"/>
    </source>
</evidence>
<gene>
    <name evidence="1" type="ORF">HCAN_1172</name>
</gene>
<protein>
    <submittedName>
        <fullName evidence="1">Uncharacterized protein</fullName>
    </submittedName>
</protein>
<dbReference type="AlphaFoldDB" id="C5ZXL5"/>
<dbReference type="HOGENOM" id="CLU_3374101_0_0_7"/>
<accession>C5ZXL5</accession>
<reference evidence="1 2" key="1">
    <citation type="journal article" date="2009" name="J. Bacteriol.">
        <title>Genome sequence of the emerging pathogen Helicobacter canadensis.</title>
        <authorList>
            <person name="Loman N.J."/>
            <person name="Snyder L.A."/>
            <person name="Linton J.D."/>
            <person name="Langdon R."/>
            <person name="Lawson A.J."/>
            <person name="Weinstock G.M."/>
            <person name="Wren B.W."/>
            <person name="Pallen M.J."/>
        </authorList>
    </citation>
    <scope>NUCLEOTIDE SEQUENCE [LARGE SCALE GENOMIC DNA]</scope>
    <source>
        <strain evidence="1 2">MIT 98-5491</strain>
    </source>
</reference>
<name>C5ZXL5_9HELI</name>